<feature type="region of interest" description="Disordered" evidence="1">
    <location>
        <begin position="40"/>
        <end position="77"/>
    </location>
</feature>
<dbReference type="AlphaFoldDB" id="A0A3Q4AYT0"/>
<reference evidence="2" key="2">
    <citation type="submission" date="2025-09" db="UniProtKB">
        <authorList>
            <consortium name="Ensembl"/>
        </authorList>
    </citation>
    <scope>IDENTIFICATION</scope>
</reference>
<evidence type="ECO:0000313" key="2">
    <source>
        <dbReference type="Ensembl" id="ENSMMOP00000010075.1"/>
    </source>
</evidence>
<feature type="compositionally biased region" description="Polar residues" evidence="1">
    <location>
        <begin position="11"/>
        <end position="24"/>
    </location>
</feature>
<feature type="compositionally biased region" description="Basic and acidic residues" evidence="1">
    <location>
        <begin position="53"/>
        <end position="77"/>
    </location>
</feature>
<protein>
    <submittedName>
        <fullName evidence="2">Uncharacterized protein</fullName>
    </submittedName>
</protein>
<dbReference type="Proteomes" id="UP000261620">
    <property type="component" value="Unplaced"/>
</dbReference>
<reference evidence="2" key="1">
    <citation type="submission" date="2025-08" db="UniProtKB">
        <authorList>
            <consortium name="Ensembl"/>
        </authorList>
    </citation>
    <scope>IDENTIFICATION</scope>
</reference>
<evidence type="ECO:0000313" key="3">
    <source>
        <dbReference type="Proteomes" id="UP000261620"/>
    </source>
</evidence>
<name>A0A3Q4AYT0_MOLML</name>
<feature type="region of interest" description="Disordered" evidence="1">
    <location>
        <begin position="117"/>
        <end position="152"/>
    </location>
</feature>
<dbReference type="Ensembl" id="ENSMMOT00000010249.1">
    <property type="protein sequence ID" value="ENSMMOP00000010075.1"/>
    <property type="gene ID" value="ENSMMOG00000007784.1"/>
</dbReference>
<proteinExistence type="predicted"/>
<keyword evidence="3" id="KW-1185">Reference proteome</keyword>
<feature type="region of interest" description="Disordered" evidence="1">
    <location>
        <begin position="1"/>
        <end position="27"/>
    </location>
</feature>
<dbReference type="STRING" id="94237.ENSMMOP00000010075"/>
<evidence type="ECO:0000256" key="1">
    <source>
        <dbReference type="SAM" id="MobiDB-lite"/>
    </source>
</evidence>
<organism evidence="2 3">
    <name type="scientific">Mola mola</name>
    <name type="common">Ocean sunfish</name>
    <name type="synonym">Tetraodon mola</name>
    <dbReference type="NCBI Taxonomy" id="94237"/>
    <lineage>
        <taxon>Eukaryota</taxon>
        <taxon>Metazoa</taxon>
        <taxon>Chordata</taxon>
        <taxon>Craniata</taxon>
        <taxon>Vertebrata</taxon>
        <taxon>Euteleostomi</taxon>
        <taxon>Actinopterygii</taxon>
        <taxon>Neopterygii</taxon>
        <taxon>Teleostei</taxon>
        <taxon>Neoteleostei</taxon>
        <taxon>Acanthomorphata</taxon>
        <taxon>Eupercaria</taxon>
        <taxon>Tetraodontiformes</taxon>
        <taxon>Molidae</taxon>
        <taxon>Mola</taxon>
    </lineage>
</organism>
<sequence length="209" mass="24260">SPLDEEGVHDSFNQLIAEQSQDGGQSDAFELQQLQRELDEESRDVAYLSSPGHEFRERRHGQRDVEKENNERQRDPLIGERWSMATLKVLSSMPSRTIRNRGAIISQYYNRTMQLRRRKQNRPPIQDFSRSARPSIRGYGMDADSTDPESKREQLVNNLQNLSVSDRIMMLKAMPLSVAEKSELRRLALQKERRTHSGSKIPCCSRLKY</sequence>
<accession>A0A3Q4AYT0</accession>